<dbReference type="InterPro" id="IPR027599">
    <property type="entry name" value="PqqD-rel_X"/>
</dbReference>
<reference evidence="1" key="1">
    <citation type="submission" date="2019-02" db="EMBL/GenBank/DDBJ databases">
        <authorList>
            <person name="Li S.-H."/>
        </authorList>
    </citation>
    <scope>NUCLEOTIDE SEQUENCE</scope>
    <source>
        <strain evidence="1">IMCC11814</strain>
    </source>
</reference>
<keyword evidence="2" id="KW-1185">Reference proteome</keyword>
<protein>
    <submittedName>
        <fullName evidence="1">HPr-rel-A system PqqD family peptide chaperone</fullName>
    </submittedName>
</protein>
<dbReference type="RefSeq" id="WP_279247655.1">
    <property type="nucleotide sequence ID" value="NZ_SHNO01000001.1"/>
</dbReference>
<organism evidence="1 2">
    <name type="scientific">Candidatus Marimicrobium litorale</name>
    <dbReference type="NCBI Taxonomy" id="2518991"/>
    <lineage>
        <taxon>Bacteria</taxon>
        <taxon>Pseudomonadati</taxon>
        <taxon>Pseudomonadota</taxon>
        <taxon>Gammaproteobacteria</taxon>
        <taxon>Cellvibrionales</taxon>
        <taxon>Halieaceae</taxon>
        <taxon>Marimicrobium</taxon>
    </lineage>
</organism>
<gene>
    <name evidence="1" type="ORF">EYC82_00830</name>
</gene>
<sequence>MKWRTESEGRFYDPGETTVIYYDTRSGDTHLLTAFAAHVLREIQAESLSLASLISRIASVVEAGQDTDLQEALEGVLSELVAMDILKQE</sequence>
<dbReference type="Proteomes" id="UP001143304">
    <property type="component" value="Unassembled WGS sequence"/>
</dbReference>
<proteinExistence type="predicted"/>
<evidence type="ECO:0000313" key="2">
    <source>
        <dbReference type="Proteomes" id="UP001143304"/>
    </source>
</evidence>
<comment type="caution">
    <text evidence="1">The sequence shown here is derived from an EMBL/GenBank/DDBJ whole genome shotgun (WGS) entry which is preliminary data.</text>
</comment>
<name>A0ABT3T0W2_9GAMM</name>
<accession>A0ABT3T0W2</accession>
<dbReference type="EMBL" id="SHNO01000001">
    <property type="protein sequence ID" value="MCX2975897.1"/>
    <property type="molecule type" value="Genomic_DNA"/>
</dbReference>
<dbReference type="NCBIfam" id="TIGR04353">
    <property type="entry name" value="PqqD_rel_X"/>
    <property type="match status" value="1"/>
</dbReference>
<evidence type="ECO:0000313" key="1">
    <source>
        <dbReference type="EMBL" id="MCX2975897.1"/>
    </source>
</evidence>